<feature type="chain" id="PRO_5031394765" evidence="1">
    <location>
        <begin position="19"/>
        <end position="99"/>
    </location>
</feature>
<sequence length="99" mass="10587">MKAFYVLSLLALAAFGLAQPNELPAPDSPERTQDCCHADKNGRCEDGTQGTPYCGYRCKCPSIPISVHTFNTKHGVQRATSSDATAMAAAVIDKRSQSP</sequence>
<name>A0A7U2MYQ6_ASPFN</name>
<evidence type="ECO:0000313" key="2">
    <source>
        <dbReference type="EMBL" id="QRD92313.1"/>
    </source>
</evidence>
<dbReference type="AlphaFoldDB" id="A0A7U2MYQ6"/>
<feature type="signal peptide" evidence="1">
    <location>
        <begin position="1"/>
        <end position="18"/>
    </location>
</feature>
<proteinExistence type="predicted"/>
<dbReference type="VEuPathDB" id="FungiDB:AFLA_013686"/>
<accession>A0A7U2MYQ6</accession>
<keyword evidence="3" id="KW-1185">Reference proteome</keyword>
<dbReference type="Proteomes" id="UP000596276">
    <property type="component" value="Chromosome 8"/>
</dbReference>
<dbReference type="EMBL" id="CP044616">
    <property type="protein sequence ID" value="QRD92313.1"/>
    <property type="molecule type" value="Genomic_DNA"/>
</dbReference>
<keyword evidence="1" id="KW-0732">Signal</keyword>
<reference evidence="3" key="1">
    <citation type="journal article" date="2021" name="G3 (Bethesda)">
        <title>Chromosome assembled and annotated genome sequence of Aspergillus flavus NRRL 3357.</title>
        <authorList>
            <person name="Skerker J.M."/>
            <person name="Pianalto K.M."/>
            <person name="Mondo S.J."/>
            <person name="Yang K."/>
            <person name="Arkin A.P."/>
            <person name="Keller N.P."/>
            <person name="Grigoriev I.V."/>
            <person name="Louise Glass N.L."/>
        </authorList>
    </citation>
    <scope>NUCLEOTIDE SEQUENCE [LARGE SCALE GENOMIC DNA]</scope>
    <source>
        <strain evidence="3">ATCC 200026 / FGSC A1120 / IAM 13836 / NRRL 3357 / JCM 12722 / SRRC 167</strain>
    </source>
</reference>
<organism evidence="2 3">
    <name type="scientific">Aspergillus flavus (strain ATCC 200026 / FGSC A1120 / IAM 13836 / NRRL 3357 / JCM 12722 / SRRC 167)</name>
    <dbReference type="NCBI Taxonomy" id="332952"/>
    <lineage>
        <taxon>Eukaryota</taxon>
        <taxon>Fungi</taxon>
        <taxon>Dikarya</taxon>
        <taxon>Ascomycota</taxon>
        <taxon>Pezizomycotina</taxon>
        <taxon>Eurotiomycetes</taxon>
        <taxon>Eurotiomycetidae</taxon>
        <taxon>Eurotiales</taxon>
        <taxon>Aspergillaceae</taxon>
        <taxon>Aspergillus</taxon>
        <taxon>Aspergillus subgen. Circumdati</taxon>
    </lineage>
</organism>
<gene>
    <name evidence="2" type="ORF">F9C07_2236534</name>
</gene>
<protein>
    <submittedName>
        <fullName evidence="2">Uncharacterized protein</fullName>
    </submittedName>
</protein>
<dbReference type="VEuPathDB" id="FungiDB:F9C07_2236534"/>
<evidence type="ECO:0000256" key="1">
    <source>
        <dbReference type="SAM" id="SignalP"/>
    </source>
</evidence>
<evidence type="ECO:0000313" key="3">
    <source>
        <dbReference type="Proteomes" id="UP000596276"/>
    </source>
</evidence>